<dbReference type="HOGENOM" id="CLU_1338601_0_0_1"/>
<gene>
    <name evidence="2" type="ORF">CAEBREN_16270</name>
</gene>
<accession>G0P3Q8</accession>
<evidence type="ECO:0000256" key="1">
    <source>
        <dbReference type="SAM" id="MobiDB-lite"/>
    </source>
</evidence>
<feature type="compositionally biased region" description="Polar residues" evidence="1">
    <location>
        <begin position="188"/>
        <end position="198"/>
    </location>
</feature>
<protein>
    <submittedName>
        <fullName evidence="2">Uncharacterized protein</fullName>
    </submittedName>
</protein>
<reference evidence="3" key="1">
    <citation type="submission" date="2011-07" db="EMBL/GenBank/DDBJ databases">
        <authorList>
            <consortium name="Caenorhabditis brenneri Sequencing and Analysis Consortium"/>
            <person name="Wilson R.K."/>
        </authorList>
    </citation>
    <scope>NUCLEOTIDE SEQUENCE [LARGE SCALE GENOMIC DNA]</scope>
    <source>
        <strain evidence="3">PB2801</strain>
    </source>
</reference>
<feature type="compositionally biased region" description="Low complexity" evidence="1">
    <location>
        <begin position="133"/>
        <end position="146"/>
    </location>
</feature>
<dbReference type="Proteomes" id="UP000008068">
    <property type="component" value="Unassembled WGS sequence"/>
</dbReference>
<evidence type="ECO:0000313" key="2">
    <source>
        <dbReference type="EMBL" id="EGT44315.1"/>
    </source>
</evidence>
<feature type="region of interest" description="Disordered" evidence="1">
    <location>
        <begin position="123"/>
        <end position="146"/>
    </location>
</feature>
<name>G0P3Q8_CAEBE</name>
<proteinExistence type="predicted"/>
<evidence type="ECO:0000313" key="3">
    <source>
        <dbReference type="Proteomes" id="UP000008068"/>
    </source>
</evidence>
<dbReference type="InParanoid" id="G0P3Q8"/>
<keyword evidence="3" id="KW-1185">Reference proteome</keyword>
<sequence length="205" mass="22926">MTLFGGLTLLGRGLGTQIQLSQKTRLKIIKIVQKTGFWLNFGASFWILENEEETQTARHSSFSASLTRWNGLTHKADDYIGIPDTLREECYDLINFVCGLFGRPVHPITMVRFEDEGLFSSGCSHSDSKQNEGSSRNRGQQYQGSSQRQNLECIPAISLTPTTTASCICPSLLKMLTQHVHFWKPKSESTGKNSQGNTPWDHLDG</sequence>
<dbReference type="EMBL" id="GL380050">
    <property type="protein sequence ID" value="EGT44315.1"/>
    <property type="molecule type" value="Genomic_DNA"/>
</dbReference>
<organism evidence="3">
    <name type="scientific">Caenorhabditis brenneri</name>
    <name type="common">Nematode worm</name>
    <dbReference type="NCBI Taxonomy" id="135651"/>
    <lineage>
        <taxon>Eukaryota</taxon>
        <taxon>Metazoa</taxon>
        <taxon>Ecdysozoa</taxon>
        <taxon>Nematoda</taxon>
        <taxon>Chromadorea</taxon>
        <taxon>Rhabditida</taxon>
        <taxon>Rhabditina</taxon>
        <taxon>Rhabditomorpha</taxon>
        <taxon>Rhabditoidea</taxon>
        <taxon>Rhabditidae</taxon>
        <taxon>Peloderinae</taxon>
        <taxon>Caenorhabditis</taxon>
    </lineage>
</organism>
<dbReference type="AlphaFoldDB" id="G0P3Q8"/>
<feature type="region of interest" description="Disordered" evidence="1">
    <location>
        <begin position="186"/>
        <end position="205"/>
    </location>
</feature>